<evidence type="ECO:0000313" key="5">
    <source>
        <dbReference type="Proteomes" id="UP000523447"/>
    </source>
</evidence>
<accession>A0A7X6RH68</accession>
<feature type="binding site" evidence="2">
    <location>
        <position position="61"/>
    </location>
    <ligand>
        <name>substrate</name>
    </ligand>
</feature>
<dbReference type="CDD" id="cd03440">
    <property type="entry name" value="hot_dog"/>
    <property type="match status" value="1"/>
</dbReference>
<dbReference type="Gene3D" id="3.10.129.10">
    <property type="entry name" value="Hotdog Thioesterase"/>
    <property type="match status" value="1"/>
</dbReference>
<dbReference type="Pfam" id="PF22636">
    <property type="entry name" value="FlK"/>
    <property type="match status" value="1"/>
</dbReference>
<evidence type="ECO:0000256" key="2">
    <source>
        <dbReference type="PIRSR" id="PIRSR014972-2"/>
    </source>
</evidence>
<evidence type="ECO:0000259" key="3">
    <source>
        <dbReference type="Pfam" id="PF22636"/>
    </source>
</evidence>
<feature type="active site" evidence="1">
    <location>
        <position position="68"/>
    </location>
</feature>
<proteinExistence type="predicted"/>
<dbReference type="PANTHER" id="PTHR36934">
    <property type="entry name" value="BLR0278 PROTEIN"/>
    <property type="match status" value="1"/>
</dbReference>
<feature type="binding site" evidence="2">
    <location>
        <position position="61"/>
    </location>
    <ligand>
        <name>CoA</name>
        <dbReference type="ChEBI" id="CHEBI:57287"/>
    </ligand>
</feature>
<feature type="active site" evidence="1">
    <location>
        <position position="34"/>
    </location>
</feature>
<dbReference type="InterPro" id="IPR025540">
    <property type="entry name" value="FlK"/>
</dbReference>
<name>A0A7X6RH68_9NOCA</name>
<dbReference type="PANTHER" id="PTHR36934:SF1">
    <property type="entry name" value="THIOESTERASE DOMAIN-CONTAINING PROTEIN"/>
    <property type="match status" value="1"/>
</dbReference>
<dbReference type="SUPFAM" id="SSF54637">
    <property type="entry name" value="Thioesterase/thiol ester dehydrase-isomerase"/>
    <property type="match status" value="1"/>
</dbReference>
<gene>
    <name evidence="4" type="ORF">HGA07_06625</name>
</gene>
<sequence>MKLQPGLSAEFSTEVTAADTAVALGSGDVEVLATPRIVALAEHATVLAVRDRLASARTSVGIEVSVRHRRPSLPGATLTVAARLVDVEGDRLTFRVVVHDGDLLVADGTVRRAVVERTAFLSRAGAG</sequence>
<dbReference type="AlphaFoldDB" id="A0A7X6RH68"/>
<evidence type="ECO:0000313" key="4">
    <source>
        <dbReference type="EMBL" id="NKY85298.1"/>
    </source>
</evidence>
<feature type="domain" description="Fluoroacetyl-CoA-specific thioesterase-like" evidence="3">
    <location>
        <begin position="15"/>
        <end position="117"/>
    </location>
</feature>
<dbReference type="RefSeq" id="WP_040719306.1">
    <property type="nucleotide sequence ID" value="NZ_CAWPHS010000034.1"/>
</dbReference>
<feature type="binding site" evidence="2">
    <location>
        <position position="112"/>
    </location>
    <ligand>
        <name>substrate</name>
    </ligand>
</feature>
<dbReference type="PIRSF" id="PIRSF014972">
    <property type="entry name" value="FlK"/>
    <property type="match status" value="1"/>
</dbReference>
<reference evidence="4 5" key="1">
    <citation type="submission" date="2020-04" db="EMBL/GenBank/DDBJ databases">
        <title>MicrobeNet Type strains.</title>
        <authorList>
            <person name="Nicholson A.C."/>
        </authorList>
    </citation>
    <scope>NUCLEOTIDE SEQUENCE [LARGE SCALE GENOMIC DNA]</scope>
    <source>
        <strain evidence="4 5">DSM 44445</strain>
    </source>
</reference>
<keyword evidence="5" id="KW-1185">Reference proteome</keyword>
<dbReference type="Proteomes" id="UP000523447">
    <property type="component" value="Unassembled WGS sequence"/>
</dbReference>
<dbReference type="EMBL" id="JAAXPE010000004">
    <property type="protein sequence ID" value="NKY85298.1"/>
    <property type="molecule type" value="Genomic_DNA"/>
</dbReference>
<evidence type="ECO:0000256" key="1">
    <source>
        <dbReference type="PIRSR" id="PIRSR014972-1"/>
    </source>
</evidence>
<dbReference type="InterPro" id="IPR054485">
    <property type="entry name" value="FlK-like_dom"/>
</dbReference>
<organism evidence="4 5">
    <name type="scientific">Nocardia veterana</name>
    <dbReference type="NCBI Taxonomy" id="132249"/>
    <lineage>
        <taxon>Bacteria</taxon>
        <taxon>Bacillati</taxon>
        <taxon>Actinomycetota</taxon>
        <taxon>Actinomycetes</taxon>
        <taxon>Mycobacteriales</taxon>
        <taxon>Nocardiaceae</taxon>
        <taxon>Nocardia</taxon>
    </lineage>
</organism>
<dbReference type="InterPro" id="IPR029069">
    <property type="entry name" value="HotDog_dom_sf"/>
</dbReference>
<comment type="caution">
    <text evidence="4">The sequence shown here is derived from an EMBL/GenBank/DDBJ whole genome shotgun (WGS) entry which is preliminary data.</text>
</comment>
<feature type="active site" evidence="1">
    <location>
        <position position="42"/>
    </location>
</feature>
<protein>
    <submittedName>
        <fullName evidence="4">Thioesterase</fullName>
    </submittedName>
</protein>